<dbReference type="Proteomes" id="UP000724874">
    <property type="component" value="Unassembled WGS sequence"/>
</dbReference>
<gene>
    <name evidence="1" type="ORF">CPB84DRAFT_1687711</name>
</gene>
<name>A0A9P5NE58_GYMJU</name>
<organism evidence="1 2">
    <name type="scientific">Gymnopilus junonius</name>
    <name type="common">Spectacular rustgill mushroom</name>
    <name type="synonym">Gymnopilus spectabilis subsp. junonius</name>
    <dbReference type="NCBI Taxonomy" id="109634"/>
    <lineage>
        <taxon>Eukaryota</taxon>
        <taxon>Fungi</taxon>
        <taxon>Dikarya</taxon>
        <taxon>Basidiomycota</taxon>
        <taxon>Agaricomycotina</taxon>
        <taxon>Agaricomycetes</taxon>
        <taxon>Agaricomycetidae</taxon>
        <taxon>Agaricales</taxon>
        <taxon>Agaricineae</taxon>
        <taxon>Hymenogastraceae</taxon>
        <taxon>Gymnopilus</taxon>
    </lineage>
</organism>
<protein>
    <submittedName>
        <fullName evidence="1">Uncharacterized protein</fullName>
    </submittedName>
</protein>
<accession>A0A9P5NE58</accession>
<evidence type="ECO:0000313" key="2">
    <source>
        <dbReference type="Proteomes" id="UP000724874"/>
    </source>
</evidence>
<reference evidence="1" key="1">
    <citation type="submission" date="2020-11" db="EMBL/GenBank/DDBJ databases">
        <authorList>
            <consortium name="DOE Joint Genome Institute"/>
            <person name="Ahrendt S."/>
            <person name="Riley R."/>
            <person name="Andreopoulos W."/>
            <person name="LaButti K."/>
            <person name="Pangilinan J."/>
            <person name="Ruiz-duenas F.J."/>
            <person name="Barrasa J.M."/>
            <person name="Sanchez-Garcia M."/>
            <person name="Camarero S."/>
            <person name="Miyauchi S."/>
            <person name="Serrano A."/>
            <person name="Linde D."/>
            <person name="Babiker R."/>
            <person name="Drula E."/>
            <person name="Ayuso-Fernandez I."/>
            <person name="Pacheco R."/>
            <person name="Padilla G."/>
            <person name="Ferreira P."/>
            <person name="Barriuso J."/>
            <person name="Kellner H."/>
            <person name="Castanera R."/>
            <person name="Alfaro M."/>
            <person name="Ramirez L."/>
            <person name="Pisabarro A.G."/>
            <person name="Kuo A."/>
            <person name="Tritt A."/>
            <person name="Lipzen A."/>
            <person name="He G."/>
            <person name="Yan M."/>
            <person name="Ng V."/>
            <person name="Cullen D."/>
            <person name="Martin F."/>
            <person name="Rosso M.-N."/>
            <person name="Henrissat B."/>
            <person name="Hibbett D."/>
            <person name="Martinez A.T."/>
            <person name="Grigoriev I.V."/>
        </authorList>
    </citation>
    <scope>NUCLEOTIDE SEQUENCE</scope>
    <source>
        <strain evidence="1">AH 44721</strain>
    </source>
</reference>
<dbReference type="OrthoDB" id="2104739at2759"/>
<dbReference type="AlphaFoldDB" id="A0A9P5NE58"/>
<proteinExistence type="predicted"/>
<sequence length="60" mass="6631">VPNPAYLNLHAAVCRIAHMSGAAGYLYLEDREIEKLKVLSRDGSSAKFLASRLKSVELRT</sequence>
<evidence type="ECO:0000313" key="1">
    <source>
        <dbReference type="EMBL" id="KAF8880120.1"/>
    </source>
</evidence>
<keyword evidence="2" id="KW-1185">Reference proteome</keyword>
<comment type="caution">
    <text evidence="1">The sequence shown here is derived from an EMBL/GenBank/DDBJ whole genome shotgun (WGS) entry which is preliminary data.</text>
</comment>
<dbReference type="EMBL" id="JADNYJ010000143">
    <property type="protein sequence ID" value="KAF8880120.1"/>
    <property type="molecule type" value="Genomic_DNA"/>
</dbReference>
<feature type="non-terminal residue" evidence="1">
    <location>
        <position position="1"/>
    </location>
</feature>